<evidence type="ECO:0000256" key="5">
    <source>
        <dbReference type="ARBA" id="ARBA00022692"/>
    </source>
</evidence>
<dbReference type="PANTHER" id="PTHR31488">
    <property type="entry name" value="DPY-19-LIKE 1, LIKE (H. SAPIENS)"/>
    <property type="match status" value="1"/>
</dbReference>
<protein>
    <submittedName>
        <fullName evidence="10">Uncharacterized protein</fullName>
    </submittedName>
</protein>
<comment type="caution">
    <text evidence="10">The sequence shown here is derived from an EMBL/GenBank/DDBJ whole genome shotgun (WGS) entry which is preliminary data.</text>
</comment>
<dbReference type="GO" id="GO:0000030">
    <property type="term" value="F:mannosyltransferase activity"/>
    <property type="evidence" value="ECO:0007669"/>
    <property type="project" value="TreeGrafter"/>
</dbReference>
<proteinExistence type="inferred from homology"/>
<keyword evidence="3" id="KW-0328">Glycosyltransferase</keyword>
<dbReference type="GO" id="GO:0005637">
    <property type="term" value="C:nuclear inner membrane"/>
    <property type="evidence" value="ECO:0007669"/>
    <property type="project" value="TreeGrafter"/>
</dbReference>
<dbReference type="InterPro" id="IPR018732">
    <property type="entry name" value="Dpy-19/Dpy-19-like"/>
</dbReference>
<feature type="compositionally biased region" description="Basic and acidic residues" evidence="8">
    <location>
        <begin position="16"/>
        <end position="29"/>
    </location>
</feature>
<evidence type="ECO:0000256" key="9">
    <source>
        <dbReference type="SAM" id="Phobius"/>
    </source>
</evidence>
<feature type="region of interest" description="Disordered" evidence="8">
    <location>
        <begin position="1"/>
        <end position="47"/>
    </location>
</feature>
<keyword evidence="7 9" id="KW-0472">Membrane</keyword>
<dbReference type="AlphaFoldDB" id="A0AAD9IT80"/>
<accession>A0AAD9IT80</accession>
<keyword evidence="5 9" id="KW-0812">Transmembrane</keyword>
<evidence type="ECO:0000256" key="2">
    <source>
        <dbReference type="ARBA" id="ARBA00008744"/>
    </source>
</evidence>
<keyword evidence="6 9" id="KW-1133">Transmembrane helix</keyword>
<dbReference type="Proteomes" id="UP001208570">
    <property type="component" value="Unassembled WGS sequence"/>
</dbReference>
<sequence length="586" mass="67836">MSQIMPTEVRKRKKKYDISRENGADDQRTNPRTKLHGHKTDTSEGYPDNKTKGRFQIVEDFLSWINIIVGLLVMVILARNYMLHLKLLHENQMWFSNIKNMYDPVYFYIDTVFSLQGVMLAALYIMTWLLSGTWLAGLLMSAFLVFNREDITRVSMTIPLREHWSLPFFWIQVTVLTYYIKPNISIIKQKFCVFLMFLATFLFAITWQFNQFILLLQAMAMFGAWLLHIIPQNKVITVYIVEMIVMFVVSLLQFGNTLILTGLFISFLLAGLLIMFTEKRYLPLPTTGCCSNLSRVIIDGIIVLVLMKLINMILKALPPAVKELQELREFYDPDTVELMEWIESRLESHSYLCLWEPYESSAISPKVNHDWNQHIINIISWLHDNDDDDYADGNHDEIITAFYISCSVWLISLFFDDDNDGHDGGGCGDCYNNLHSQILSLRKATPQGAAFTGSMQLLAGVKLCTGRHITNHPHYEDKTLRLKTKQLYQMYGHRLPEDVHFILNKYEANYMILEDSICLSPRIGCRLPDIIDLDNGIIPKDGPAYPGLVSSDVPLFCDEIRYAKSTYSKFFKLLFSNKTFRVYKVL</sequence>
<keyword evidence="4" id="KW-0808">Transferase</keyword>
<evidence type="ECO:0000256" key="8">
    <source>
        <dbReference type="SAM" id="MobiDB-lite"/>
    </source>
</evidence>
<feature type="transmembrane region" description="Helical" evidence="9">
    <location>
        <begin position="132"/>
        <end position="151"/>
    </location>
</feature>
<feature type="transmembrane region" description="Helical" evidence="9">
    <location>
        <begin position="186"/>
        <end position="205"/>
    </location>
</feature>
<evidence type="ECO:0000256" key="4">
    <source>
        <dbReference type="ARBA" id="ARBA00022679"/>
    </source>
</evidence>
<feature type="transmembrane region" description="Helical" evidence="9">
    <location>
        <begin position="236"/>
        <end position="252"/>
    </location>
</feature>
<comment type="subcellular location">
    <subcellularLocation>
        <location evidence="1">Membrane</location>
        <topology evidence="1">Multi-pass membrane protein</topology>
    </subcellularLocation>
</comment>
<comment type="similarity">
    <text evidence="2">Belongs to the dpy-19 family.</text>
</comment>
<dbReference type="Pfam" id="PF10034">
    <property type="entry name" value="Dpy19"/>
    <property type="match status" value="2"/>
</dbReference>
<evidence type="ECO:0000256" key="1">
    <source>
        <dbReference type="ARBA" id="ARBA00004141"/>
    </source>
</evidence>
<evidence type="ECO:0000256" key="7">
    <source>
        <dbReference type="ARBA" id="ARBA00023136"/>
    </source>
</evidence>
<evidence type="ECO:0000313" key="11">
    <source>
        <dbReference type="Proteomes" id="UP001208570"/>
    </source>
</evidence>
<evidence type="ECO:0000256" key="3">
    <source>
        <dbReference type="ARBA" id="ARBA00022676"/>
    </source>
</evidence>
<feature type="transmembrane region" description="Helical" evidence="9">
    <location>
        <begin position="259"/>
        <end position="276"/>
    </location>
</feature>
<reference evidence="10" key="1">
    <citation type="journal article" date="2023" name="Mol. Biol. Evol.">
        <title>Third-Generation Sequencing Reveals the Adaptive Role of the Epigenome in Three Deep-Sea Polychaetes.</title>
        <authorList>
            <person name="Perez M."/>
            <person name="Aroh O."/>
            <person name="Sun Y."/>
            <person name="Lan Y."/>
            <person name="Juniper S.K."/>
            <person name="Young C.R."/>
            <person name="Angers B."/>
            <person name="Qian P.Y."/>
        </authorList>
    </citation>
    <scope>NUCLEOTIDE SEQUENCE</scope>
    <source>
        <strain evidence="10">P08H-3</strain>
    </source>
</reference>
<dbReference type="EMBL" id="JAODUP010001557">
    <property type="protein sequence ID" value="KAK2139918.1"/>
    <property type="molecule type" value="Genomic_DNA"/>
</dbReference>
<organism evidence="10 11">
    <name type="scientific">Paralvinella palmiformis</name>
    <dbReference type="NCBI Taxonomy" id="53620"/>
    <lineage>
        <taxon>Eukaryota</taxon>
        <taxon>Metazoa</taxon>
        <taxon>Spiralia</taxon>
        <taxon>Lophotrochozoa</taxon>
        <taxon>Annelida</taxon>
        <taxon>Polychaeta</taxon>
        <taxon>Sedentaria</taxon>
        <taxon>Canalipalpata</taxon>
        <taxon>Terebellida</taxon>
        <taxon>Terebelliformia</taxon>
        <taxon>Alvinellidae</taxon>
        <taxon>Paralvinella</taxon>
    </lineage>
</organism>
<feature type="compositionally biased region" description="Basic and acidic residues" evidence="8">
    <location>
        <begin position="38"/>
        <end position="47"/>
    </location>
</feature>
<gene>
    <name evidence="10" type="ORF">LSH36_1558g00044</name>
</gene>
<feature type="transmembrane region" description="Helical" evidence="9">
    <location>
        <begin position="61"/>
        <end position="84"/>
    </location>
</feature>
<dbReference type="PANTHER" id="PTHR31488:SF3">
    <property type="entry name" value="C-MANNOSYLTRANSFERASE DPY19L3"/>
    <property type="match status" value="1"/>
</dbReference>
<evidence type="ECO:0000256" key="6">
    <source>
        <dbReference type="ARBA" id="ARBA00022989"/>
    </source>
</evidence>
<keyword evidence="11" id="KW-1185">Reference proteome</keyword>
<name>A0AAD9IT80_9ANNE</name>
<evidence type="ECO:0000313" key="10">
    <source>
        <dbReference type="EMBL" id="KAK2139918.1"/>
    </source>
</evidence>